<evidence type="ECO:0000256" key="6">
    <source>
        <dbReference type="ARBA" id="ARBA00022679"/>
    </source>
</evidence>
<comment type="similarity">
    <text evidence="15">Belongs to the ribF family.</text>
</comment>
<dbReference type="PANTHER" id="PTHR22749:SF6">
    <property type="entry name" value="RIBOFLAVIN KINASE"/>
    <property type="match status" value="1"/>
</dbReference>
<dbReference type="SUPFAM" id="SSF82114">
    <property type="entry name" value="Riboflavin kinase-like"/>
    <property type="match status" value="1"/>
</dbReference>
<dbReference type="Pfam" id="PF01687">
    <property type="entry name" value="Flavokinase"/>
    <property type="match status" value="1"/>
</dbReference>
<evidence type="ECO:0000256" key="13">
    <source>
        <dbReference type="ARBA" id="ARBA00047880"/>
    </source>
</evidence>
<evidence type="ECO:0000256" key="8">
    <source>
        <dbReference type="ARBA" id="ARBA00022741"/>
    </source>
</evidence>
<dbReference type="Gene3D" id="3.40.50.620">
    <property type="entry name" value="HUPs"/>
    <property type="match status" value="1"/>
</dbReference>
<dbReference type="UniPathway" id="UPA00277">
    <property type="reaction ID" value="UER00407"/>
</dbReference>
<dbReference type="GO" id="GO:0009398">
    <property type="term" value="P:FMN biosynthetic process"/>
    <property type="evidence" value="ECO:0007669"/>
    <property type="project" value="UniProtKB-UniRule"/>
</dbReference>
<comment type="function">
    <text evidence="1">Catalyzes the phosphorylation of riboflavin to FMN followed by the adenylation of FMN to FAD.</text>
</comment>
<dbReference type="SUPFAM" id="SSF52374">
    <property type="entry name" value="Nucleotidylyl transferase"/>
    <property type="match status" value="1"/>
</dbReference>
<gene>
    <name evidence="17" type="ORF">PHACT_03400</name>
</gene>
<dbReference type="AlphaFoldDB" id="A0A1E8CIR3"/>
<organism evidence="17 18">
    <name type="scientific">Pseudohongiella acticola</name>
    <dbReference type="NCBI Taxonomy" id="1524254"/>
    <lineage>
        <taxon>Bacteria</taxon>
        <taxon>Pseudomonadati</taxon>
        <taxon>Pseudomonadota</taxon>
        <taxon>Gammaproteobacteria</taxon>
        <taxon>Pseudomonadales</taxon>
        <taxon>Pseudohongiellaceae</taxon>
        <taxon>Pseudohongiella</taxon>
    </lineage>
</organism>
<evidence type="ECO:0000256" key="5">
    <source>
        <dbReference type="ARBA" id="ARBA00022643"/>
    </source>
</evidence>
<dbReference type="EC" id="2.7.7.2" evidence="15"/>
<evidence type="ECO:0000259" key="16">
    <source>
        <dbReference type="SMART" id="SM00904"/>
    </source>
</evidence>
<evidence type="ECO:0000256" key="11">
    <source>
        <dbReference type="ARBA" id="ARBA00022840"/>
    </source>
</evidence>
<evidence type="ECO:0000256" key="15">
    <source>
        <dbReference type="PIRNR" id="PIRNR004491"/>
    </source>
</evidence>
<dbReference type="NCBIfam" id="NF004159">
    <property type="entry name" value="PRK05627.1-2"/>
    <property type="match status" value="1"/>
</dbReference>
<comment type="catalytic activity">
    <reaction evidence="13 15">
        <text>riboflavin + ATP = FMN + ADP + H(+)</text>
        <dbReference type="Rhea" id="RHEA:14357"/>
        <dbReference type="ChEBI" id="CHEBI:15378"/>
        <dbReference type="ChEBI" id="CHEBI:30616"/>
        <dbReference type="ChEBI" id="CHEBI:57986"/>
        <dbReference type="ChEBI" id="CHEBI:58210"/>
        <dbReference type="ChEBI" id="CHEBI:456216"/>
        <dbReference type="EC" id="2.7.1.26"/>
    </reaction>
</comment>
<dbReference type="GO" id="GO:0008531">
    <property type="term" value="F:riboflavin kinase activity"/>
    <property type="evidence" value="ECO:0007669"/>
    <property type="project" value="UniProtKB-UniRule"/>
</dbReference>
<keyword evidence="12" id="KW-0511">Multifunctional enzyme</keyword>
<protein>
    <recommendedName>
        <fullName evidence="15">Riboflavin biosynthesis protein</fullName>
    </recommendedName>
    <domain>
        <recommendedName>
            <fullName evidence="15">Riboflavin kinase</fullName>
            <ecNumber evidence="15">2.7.1.26</ecNumber>
        </recommendedName>
        <alternativeName>
            <fullName evidence="15">Flavokinase</fullName>
        </alternativeName>
    </domain>
    <domain>
        <recommendedName>
            <fullName evidence="15">FMN adenylyltransferase</fullName>
            <ecNumber evidence="15">2.7.7.2</ecNumber>
        </recommendedName>
        <alternativeName>
            <fullName evidence="15">FAD pyrophosphorylase</fullName>
        </alternativeName>
        <alternativeName>
            <fullName evidence="15">FAD synthase</fullName>
        </alternativeName>
    </domain>
</protein>
<dbReference type="NCBIfam" id="NF004160">
    <property type="entry name" value="PRK05627.1-3"/>
    <property type="match status" value="1"/>
</dbReference>
<keyword evidence="4 15" id="KW-0285">Flavoprotein</keyword>
<keyword evidence="18" id="KW-1185">Reference proteome</keyword>
<dbReference type="GO" id="GO:0003919">
    <property type="term" value="F:FMN adenylyltransferase activity"/>
    <property type="evidence" value="ECO:0007669"/>
    <property type="project" value="UniProtKB-UniRule"/>
</dbReference>
<dbReference type="GO" id="GO:0009231">
    <property type="term" value="P:riboflavin biosynthetic process"/>
    <property type="evidence" value="ECO:0007669"/>
    <property type="project" value="InterPro"/>
</dbReference>
<dbReference type="InterPro" id="IPR015864">
    <property type="entry name" value="FAD_synthase"/>
</dbReference>
<comment type="pathway">
    <text evidence="2 15">Cofactor biosynthesis; FAD biosynthesis; FAD from FMN: step 1/1.</text>
</comment>
<dbReference type="NCBIfam" id="NF004162">
    <property type="entry name" value="PRK05627.1-5"/>
    <property type="match status" value="1"/>
</dbReference>
<dbReference type="PANTHER" id="PTHR22749">
    <property type="entry name" value="RIBOFLAVIN KINASE/FMN ADENYLYLTRANSFERASE"/>
    <property type="match status" value="1"/>
</dbReference>
<comment type="caution">
    <text evidence="17">The sequence shown here is derived from an EMBL/GenBank/DDBJ whole genome shotgun (WGS) entry which is preliminary data.</text>
</comment>
<keyword evidence="5 15" id="KW-0288">FMN</keyword>
<dbReference type="EC" id="2.7.1.26" evidence="15"/>
<dbReference type="InterPro" id="IPR002606">
    <property type="entry name" value="Riboflavin_kinase_bac"/>
</dbReference>
<sequence length="318" mass="35532">MRVIHNTEGFLQQHSGCVATIGKFDGVHLGHQRIVAQLLEKAADYAVPSVVIVIEPHPEEFFASDPRSCPPRLSEAGEKVELLRAMGVDYVYLLEFNQELSQLSPESYVEDVLVAGLNVRCLIVGNDFRFGYQRGGDFELLCRYGKRAGFDVVETASCVSDGVRVSSTYVRECLAKADFDRVAEVLGRPYTISGTVVRGQQLGRDLGFPTCNLALNRRNIPLHGVYACTVEIFLADDECIAAEGAANIGYRPTVKDNGKALLEVHLLNFDQEIYGARVSVTFRHRVRPEQKFESLDALKARIALDVEEVRQYFSHYRQ</sequence>
<dbReference type="EMBL" id="MASR01000001">
    <property type="protein sequence ID" value="OFE12294.1"/>
    <property type="molecule type" value="Genomic_DNA"/>
</dbReference>
<comment type="catalytic activity">
    <reaction evidence="14 15">
        <text>FMN + ATP + H(+) = FAD + diphosphate</text>
        <dbReference type="Rhea" id="RHEA:17237"/>
        <dbReference type="ChEBI" id="CHEBI:15378"/>
        <dbReference type="ChEBI" id="CHEBI:30616"/>
        <dbReference type="ChEBI" id="CHEBI:33019"/>
        <dbReference type="ChEBI" id="CHEBI:57692"/>
        <dbReference type="ChEBI" id="CHEBI:58210"/>
        <dbReference type="EC" id="2.7.7.2"/>
    </reaction>
</comment>
<dbReference type="InterPro" id="IPR015865">
    <property type="entry name" value="Riboflavin_kinase_bac/euk"/>
</dbReference>
<dbReference type="NCBIfam" id="TIGR00083">
    <property type="entry name" value="ribF"/>
    <property type="match status" value="1"/>
</dbReference>
<dbReference type="InterPro" id="IPR023468">
    <property type="entry name" value="Riboflavin_kinase"/>
</dbReference>
<evidence type="ECO:0000313" key="18">
    <source>
        <dbReference type="Proteomes" id="UP000175669"/>
    </source>
</evidence>
<dbReference type="GO" id="GO:0006747">
    <property type="term" value="P:FAD biosynthetic process"/>
    <property type="evidence" value="ECO:0007669"/>
    <property type="project" value="UniProtKB-UniRule"/>
</dbReference>
<evidence type="ECO:0000256" key="4">
    <source>
        <dbReference type="ARBA" id="ARBA00022630"/>
    </source>
</evidence>
<dbReference type="InterPro" id="IPR023465">
    <property type="entry name" value="Riboflavin_kinase_dom_sf"/>
</dbReference>
<keyword evidence="10 15" id="KW-0274">FAD</keyword>
<keyword evidence="11 15" id="KW-0067">ATP-binding</keyword>
<keyword evidence="8 15" id="KW-0547">Nucleotide-binding</keyword>
<dbReference type="RefSeq" id="WP_070115917.1">
    <property type="nucleotide sequence ID" value="NZ_CAXATG010000002.1"/>
</dbReference>
<reference evidence="18" key="1">
    <citation type="submission" date="2016-07" db="EMBL/GenBank/DDBJ databases">
        <authorList>
            <person name="Florea S."/>
            <person name="Webb J.S."/>
            <person name="Jaromczyk J."/>
            <person name="Schardl C.L."/>
        </authorList>
    </citation>
    <scope>NUCLEOTIDE SEQUENCE [LARGE SCALE GENOMIC DNA]</scope>
    <source>
        <strain evidence="18">KCTC 42131</strain>
    </source>
</reference>
<dbReference type="Proteomes" id="UP000175669">
    <property type="component" value="Unassembled WGS sequence"/>
</dbReference>
<dbReference type="STRING" id="1524254.PHACT_03400"/>
<dbReference type="FunFam" id="3.40.50.620:FF:000021">
    <property type="entry name" value="Riboflavin biosynthesis protein"/>
    <property type="match status" value="1"/>
</dbReference>
<dbReference type="NCBIfam" id="NF004163">
    <property type="entry name" value="PRK05627.1-6"/>
    <property type="match status" value="1"/>
</dbReference>
<keyword evidence="7 15" id="KW-0548">Nucleotidyltransferase</keyword>
<comment type="pathway">
    <text evidence="3 15">Cofactor biosynthesis; FMN biosynthesis; FMN from riboflavin (ATP route): step 1/1.</text>
</comment>
<evidence type="ECO:0000256" key="7">
    <source>
        <dbReference type="ARBA" id="ARBA00022695"/>
    </source>
</evidence>
<proteinExistence type="inferred from homology"/>
<keyword evidence="9 15" id="KW-0418">Kinase</keyword>
<evidence type="ECO:0000256" key="1">
    <source>
        <dbReference type="ARBA" id="ARBA00002121"/>
    </source>
</evidence>
<evidence type="ECO:0000313" key="17">
    <source>
        <dbReference type="EMBL" id="OFE12294.1"/>
    </source>
</evidence>
<evidence type="ECO:0000256" key="9">
    <source>
        <dbReference type="ARBA" id="ARBA00022777"/>
    </source>
</evidence>
<evidence type="ECO:0000256" key="12">
    <source>
        <dbReference type="ARBA" id="ARBA00023268"/>
    </source>
</evidence>
<accession>A0A1E8CIR3</accession>
<dbReference type="Pfam" id="PF06574">
    <property type="entry name" value="FAD_syn"/>
    <property type="match status" value="1"/>
</dbReference>
<evidence type="ECO:0000256" key="3">
    <source>
        <dbReference type="ARBA" id="ARBA00005201"/>
    </source>
</evidence>
<dbReference type="CDD" id="cd02064">
    <property type="entry name" value="FAD_synthetase_N"/>
    <property type="match status" value="1"/>
</dbReference>
<dbReference type="Gene3D" id="2.40.30.30">
    <property type="entry name" value="Riboflavin kinase-like"/>
    <property type="match status" value="1"/>
</dbReference>
<feature type="domain" description="Riboflavin kinase" evidence="16">
    <location>
        <begin position="185"/>
        <end position="314"/>
    </location>
</feature>
<evidence type="ECO:0000256" key="14">
    <source>
        <dbReference type="ARBA" id="ARBA00049494"/>
    </source>
</evidence>
<dbReference type="OrthoDB" id="9803667at2"/>
<dbReference type="SMART" id="SM00904">
    <property type="entry name" value="Flavokinase"/>
    <property type="match status" value="1"/>
</dbReference>
<dbReference type="InterPro" id="IPR014729">
    <property type="entry name" value="Rossmann-like_a/b/a_fold"/>
</dbReference>
<name>A0A1E8CIR3_9GAMM</name>
<dbReference type="PIRSF" id="PIRSF004491">
    <property type="entry name" value="FAD_Synth"/>
    <property type="match status" value="1"/>
</dbReference>
<evidence type="ECO:0000256" key="2">
    <source>
        <dbReference type="ARBA" id="ARBA00004726"/>
    </source>
</evidence>
<dbReference type="UniPathway" id="UPA00276">
    <property type="reaction ID" value="UER00406"/>
</dbReference>
<keyword evidence="6 15" id="KW-0808">Transferase</keyword>
<dbReference type="GO" id="GO:0005524">
    <property type="term" value="F:ATP binding"/>
    <property type="evidence" value="ECO:0007669"/>
    <property type="project" value="UniProtKB-UniRule"/>
</dbReference>
<evidence type="ECO:0000256" key="10">
    <source>
        <dbReference type="ARBA" id="ARBA00022827"/>
    </source>
</evidence>